<proteinExistence type="inferred from homology"/>
<dbReference type="CDD" id="cd03443">
    <property type="entry name" value="PaaI_thioesterase"/>
    <property type="match status" value="1"/>
</dbReference>
<dbReference type="GO" id="GO:0047617">
    <property type="term" value="F:fatty acyl-CoA hydrolase activity"/>
    <property type="evidence" value="ECO:0007669"/>
    <property type="project" value="InterPro"/>
</dbReference>
<evidence type="ECO:0000256" key="1">
    <source>
        <dbReference type="ARBA" id="ARBA00008324"/>
    </source>
</evidence>
<keyword evidence="5" id="KW-1185">Reference proteome</keyword>
<feature type="domain" description="Thioesterase" evidence="3">
    <location>
        <begin position="51"/>
        <end position="127"/>
    </location>
</feature>
<dbReference type="PANTHER" id="PTHR21660:SF1">
    <property type="entry name" value="ACYL-COENZYME A THIOESTERASE 13"/>
    <property type="match status" value="1"/>
</dbReference>
<dbReference type="SUPFAM" id="SSF54637">
    <property type="entry name" value="Thioesterase/thiol ester dehydrase-isomerase"/>
    <property type="match status" value="1"/>
</dbReference>
<reference evidence="4" key="1">
    <citation type="submission" date="2021-07" db="EMBL/GenBank/DDBJ databases">
        <authorList>
            <person name="Catto M.A."/>
            <person name="Jacobson A."/>
            <person name="Kennedy G."/>
            <person name="Labadie P."/>
            <person name="Hunt B.G."/>
            <person name="Srinivasan R."/>
        </authorList>
    </citation>
    <scope>NUCLEOTIDE SEQUENCE</scope>
    <source>
        <strain evidence="4">PL_HMW_Pooled</strain>
        <tissue evidence="4">Head</tissue>
    </source>
</reference>
<protein>
    <submittedName>
        <fullName evidence="4">Acyl-coenzyme A thioesterase 13</fullName>
    </submittedName>
</protein>
<evidence type="ECO:0000259" key="3">
    <source>
        <dbReference type="Pfam" id="PF03061"/>
    </source>
</evidence>
<dbReference type="NCBIfam" id="TIGR00369">
    <property type="entry name" value="unchar_dom_1"/>
    <property type="match status" value="1"/>
</dbReference>
<dbReference type="EMBL" id="JAHWGI010000311">
    <property type="protein sequence ID" value="KAK3913183.1"/>
    <property type="molecule type" value="Genomic_DNA"/>
</dbReference>
<dbReference type="AlphaFoldDB" id="A0AAE1H264"/>
<sequence length="140" mass="15066">MASGRQLVEMMAKRLSSQGFDRVLSKMKIISGGEGKCTAELKVEEEHQNIGGTLHGGMTATMVDIVSTLAMMTHEKSKSPGVTVDLHVTYLKGAKVGEDIVIEASTLKAGKNLAYLHVDIINKKNNELIARGSHTKFVGV</sequence>
<dbReference type="Gene3D" id="3.10.129.10">
    <property type="entry name" value="Hotdog Thioesterase"/>
    <property type="match status" value="1"/>
</dbReference>
<evidence type="ECO:0000256" key="2">
    <source>
        <dbReference type="ARBA" id="ARBA00022801"/>
    </source>
</evidence>
<dbReference type="InterPro" id="IPR029069">
    <property type="entry name" value="HotDog_dom_sf"/>
</dbReference>
<accession>A0AAE1H264</accession>
<dbReference type="PANTHER" id="PTHR21660">
    <property type="entry name" value="THIOESTERASE SUPERFAMILY MEMBER-RELATED"/>
    <property type="match status" value="1"/>
</dbReference>
<dbReference type="Pfam" id="PF03061">
    <property type="entry name" value="4HBT"/>
    <property type="match status" value="1"/>
</dbReference>
<organism evidence="4 5">
    <name type="scientific">Frankliniella fusca</name>
    <dbReference type="NCBI Taxonomy" id="407009"/>
    <lineage>
        <taxon>Eukaryota</taxon>
        <taxon>Metazoa</taxon>
        <taxon>Ecdysozoa</taxon>
        <taxon>Arthropoda</taxon>
        <taxon>Hexapoda</taxon>
        <taxon>Insecta</taxon>
        <taxon>Pterygota</taxon>
        <taxon>Neoptera</taxon>
        <taxon>Paraneoptera</taxon>
        <taxon>Thysanoptera</taxon>
        <taxon>Terebrantia</taxon>
        <taxon>Thripoidea</taxon>
        <taxon>Thripidae</taxon>
        <taxon>Frankliniella</taxon>
    </lineage>
</organism>
<dbReference type="InterPro" id="IPR039298">
    <property type="entry name" value="ACOT13"/>
</dbReference>
<comment type="similarity">
    <text evidence="1">Belongs to the thioesterase PaaI family.</text>
</comment>
<comment type="caution">
    <text evidence="4">The sequence shown here is derived from an EMBL/GenBank/DDBJ whole genome shotgun (WGS) entry which is preliminary data.</text>
</comment>
<keyword evidence="2" id="KW-0378">Hydrolase</keyword>
<dbReference type="InterPro" id="IPR003736">
    <property type="entry name" value="PAAI_dom"/>
</dbReference>
<evidence type="ECO:0000313" key="5">
    <source>
        <dbReference type="Proteomes" id="UP001219518"/>
    </source>
</evidence>
<name>A0AAE1H264_9NEOP</name>
<dbReference type="InterPro" id="IPR006683">
    <property type="entry name" value="Thioestr_dom"/>
</dbReference>
<reference evidence="4" key="2">
    <citation type="journal article" date="2023" name="BMC Genomics">
        <title>Pest status, molecular evolution, and epigenetic factors derived from the genome assembly of Frankliniella fusca, a thysanopteran phytovirus vector.</title>
        <authorList>
            <person name="Catto M.A."/>
            <person name="Labadie P.E."/>
            <person name="Jacobson A.L."/>
            <person name="Kennedy G.G."/>
            <person name="Srinivasan R."/>
            <person name="Hunt B.G."/>
        </authorList>
    </citation>
    <scope>NUCLEOTIDE SEQUENCE</scope>
    <source>
        <strain evidence="4">PL_HMW_Pooled</strain>
    </source>
</reference>
<gene>
    <name evidence="4" type="ORF">KUF71_022637</name>
</gene>
<dbReference type="Proteomes" id="UP001219518">
    <property type="component" value="Unassembled WGS sequence"/>
</dbReference>
<evidence type="ECO:0000313" key="4">
    <source>
        <dbReference type="EMBL" id="KAK3913183.1"/>
    </source>
</evidence>
<dbReference type="FunFam" id="3.10.129.10:FF:000033">
    <property type="entry name" value="acyl-coenzyme A thioesterase 13"/>
    <property type="match status" value="1"/>
</dbReference>